<dbReference type="PANTHER" id="PTHR30570:SF1">
    <property type="entry name" value="PHOSPHATE-BINDING PROTEIN PSTS"/>
    <property type="match status" value="1"/>
</dbReference>
<dbReference type="EMBL" id="CP015578">
    <property type="protein sequence ID" value="ARQ96859.1"/>
    <property type="molecule type" value="Genomic_DNA"/>
</dbReference>
<reference evidence="4" key="2">
    <citation type="journal article" date="2017" name="Genome Biol. Evol.">
        <title>Comparative genomic analysis identifies a Campylobacter clade deficient in selenium metabolism.</title>
        <authorList>
            <person name="Miller W.G."/>
            <person name="Yee E."/>
            <person name="Lopes B.S."/>
            <person name="Chapman M.H."/>
            <person name="Huynh S."/>
            <person name="Bono J.L."/>
            <person name="Parker C.T."/>
            <person name="Strachan N.J.C."/>
            <person name="Forbes K.J."/>
        </authorList>
    </citation>
    <scope>NUCLEOTIDE SEQUENCE [LARGE SCALE GENOMIC DNA]</scope>
    <source>
        <strain evidence="4">NCTC 13004</strain>
    </source>
</reference>
<dbReference type="AlphaFoldDB" id="A0A1X9SKV9"/>
<dbReference type="Gene3D" id="3.40.190.10">
    <property type="entry name" value="Periplasmic binding protein-like II"/>
    <property type="match status" value="2"/>
</dbReference>
<evidence type="ECO:0000256" key="1">
    <source>
        <dbReference type="ARBA" id="ARBA00022729"/>
    </source>
</evidence>
<gene>
    <name evidence="3" type="primary">pstS</name>
    <name evidence="3" type="ORF">CLAN_0075</name>
</gene>
<evidence type="ECO:0000313" key="4">
    <source>
        <dbReference type="Proteomes" id="UP000202031"/>
    </source>
</evidence>
<dbReference type="Proteomes" id="UP000202031">
    <property type="component" value="Chromosome"/>
</dbReference>
<dbReference type="PANTHER" id="PTHR30570">
    <property type="entry name" value="PERIPLASMIC PHOSPHATE BINDING COMPONENT OF PHOSPHATE ABC TRANSPORTER"/>
    <property type="match status" value="1"/>
</dbReference>
<name>A0A1X9SKV9_9BACT</name>
<evidence type="ECO:0000313" key="3">
    <source>
        <dbReference type="EMBL" id="ARQ96859.1"/>
    </source>
</evidence>
<evidence type="ECO:0000259" key="2">
    <source>
        <dbReference type="Pfam" id="PF12849"/>
    </source>
</evidence>
<dbReference type="SUPFAM" id="SSF53850">
    <property type="entry name" value="Periplasmic binding protein-like II"/>
    <property type="match status" value="2"/>
</dbReference>
<sequence>MVKKYLVALFVLFGLNSYLLAENIYPISREMGSGTRGAFVDIFDVKKQVGNKKIDATSKKAEVTNSTGVMITTVANSKNAIGYISLGSLNDSIKAVKIDGVAPSVENINNKSYSIFRPFNLAISSDNILVNDFLGYTSSNQAKSIIQKAGYIALYNNEFSSKKPSGKIVVAGSSSITPLMEKLKESYKSLNPKATIEIQQSDSTTGINSAIEKIADIAMVSREFKDSELKKGLKTQVLALDGLAVIVNKSNPIDSLSKDSVKKIFAGDITTWKKVK</sequence>
<dbReference type="RefSeq" id="WP_100590293.1">
    <property type="nucleotide sequence ID" value="NZ_CP015578.1"/>
</dbReference>
<dbReference type="InterPro" id="IPR050811">
    <property type="entry name" value="Phosphate_ABC_transporter"/>
</dbReference>
<keyword evidence="1" id="KW-0732">Signal</keyword>
<proteinExistence type="predicted"/>
<dbReference type="Pfam" id="PF12849">
    <property type="entry name" value="PBP_like_2"/>
    <property type="match status" value="1"/>
</dbReference>
<accession>A0A1X9SKV9</accession>
<organism evidence="3 4">
    <name type="scientific">Campylobacter lanienae NCTC 13004</name>
    <dbReference type="NCBI Taxonomy" id="1031753"/>
    <lineage>
        <taxon>Bacteria</taxon>
        <taxon>Pseudomonadati</taxon>
        <taxon>Campylobacterota</taxon>
        <taxon>Epsilonproteobacteria</taxon>
        <taxon>Campylobacterales</taxon>
        <taxon>Campylobacteraceae</taxon>
        <taxon>Campylobacter</taxon>
    </lineage>
</organism>
<reference evidence="4" key="1">
    <citation type="journal article" date="2017" name="Genome Biol. Evol.">
        <title>Comparative Genomic Analysis Identifies a Campylobacter Clade Deficient in Selenium Metabolism.</title>
        <authorList>
            <person name="Miller W.G."/>
            <person name="Yee E."/>
            <person name="Lopes B.S."/>
            <person name="Chapman M.H."/>
            <person name="Huynh S."/>
            <person name="Bono J.L."/>
            <person name="Parker C.T."/>
            <person name="Strachan N.J.C."/>
            <person name="Forbes K.J."/>
        </authorList>
    </citation>
    <scope>NUCLEOTIDE SEQUENCE [LARGE SCALE GENOMIC DNA]</scope>
    <source>
        <strain evidence="4">NCTC 13004</strain>
    </source>
</reference>
<dbReference type="InterPro" id="IPR024370">
    <property type="entry name" value="PBP_domain"/>
</dbReference>
<protein>
    <submittedName>
        <fullName evidence="3">Phosphate ABC transporter, periplasmic phosphate-binding protein</fullName>
    </submittedName>
</protein>
<dbReference type="GeneID" id="46920548"/>
<feature type="domain" description="PBP" evidence="2">
    <location>
        <begin position="161"/>
        <end position="273"/>
    </location>
</feature>
<dbReference type="KEGG" id="clx:CLAN_0075"/>